<dbReference type="Gene3D" id="2.160.10.10">
    <property type="entry name" value="Hexapeptide repeat proteins"/>
    <property type="match status" value="1"/>
</dbReference>
<dbReference type="PIRSF" id="PIRSF000806">
    <property type="entry name" value="UDPGP"/>
    <property type="match status" value="1"/>
</dbReference>
<organism evidence="6 7">
    <name type="scientific">Tritrichomonas musculus</name>
    <dbReference type="NCBI Taxonomy" id="1915356"/>
    <lineage>
        <taxon>Eukaryota</taxon>
        <taxon>Metamonada</taxon>
        <taxon>Parabasalia</taxon>
        <taxon>Tritrichomonadida</taxon>
        <taxon>Tritrichomonadidae</taxon>
        <taxon>Tritrichomonas</taxon>
    </lineage>
</organism>
<protein>
    <recommendedName>
        <fullName evidence="2 5">UTP--glucose-1-phosphate uridylyltransferase</fullName>
        <ecNumber evidence="2 5">2.7.7.9</ecNumber>
    </recommendedName>
</protein>
<comment type="caution">
    <text evidence="6">The sequence shown here is derived from an EMBL/GenBank/DDBJ whole genome shotgun (WGS) entry which is preliminary data.</text>
</comment>
<evidence type="ECO:0000313" key="6">
    <source>
        <dbReference type="EMBL" id="KAK8837860.1"/>
    </source>
</evidence>
<keyword evidence="4 5" id="KW-0548">Nucleotidyltransferase</keyword>
<keyword evidence="3 5" id="KW-0808">Transferase</keyword>
<evidence type="ECO:0000313" key="7">
    <source>
        <dbReference type="Proteomes" id="UP001470230"/>
    </source>
</evidence>
<dbReference type="InterPro" id="IPR016267">
    <property type="entry name" value="UDPGP_trans"/>
</dbReference>
<dbReference type="Proteomes" id="UP001470230">
    <property type="component" value="Unassembled WGS sequence"/>
</dbReference>
<dbReference type="SUPFAM" id="SSF53448">
    <property type="entry name" value="Nucleotide-diphospho-sugar transferases"/>
    <property type="match status" value="1"/>
</dbReference>
<evidence type="ECO:0000256" key="4">
    <source>
        <dbReference type="ARBA" id="ARBA00022695"/>
    </source>
</evidence>
<dbReference type="EMBL" id="JAPFFF010000057">
    <property type="protein sequence ID" value="KAK8837860.1"/>
    <property type="molecule type" value="Genomic_DNA"/>
</dbReference>
<dbReference type="Gene3D" id="3.90.550.10">
    <property type="entry name" value="Spore Coat Polysaccharide Biosynthesis Protein SpsA, Chain A"/>
    <property type="match status" value="1"/>
</dbReference>
<name>A0ABR2GX65_9EUKA</name>
<accession>A0ABR2GX65</accession>
<comment type="catalytic activity">
    <reaction evidence="5">
        <text>alpha-D-glucose 1-phosphate + UTP + H(+) = UDP-alpha-D-glucose + diphosphate</text>
        <dbReference type="Rhea" id="RHEA:19889"/>
        <dbReference type="ChEBI" id="CHEBI:15378"/>
        <dbReference type="ChEBI" id="CHEBI:33019"/>
        <dbReference type="ChEBI" id="CHEBI:46398"/>
        <dbReference type="ChEBI" id="CHEBI:58601"/>
        <dbReference type="ChEBI" id="CHEBI:58885"/>
        <dbReference type="EC" id="2.7.7.9"/>
    </reaction>
</comment>
<comment type="similarity">
    <text evidence="1 5">Belongs to the UDPGP type 1 family.</text>
</comment>
<dbReference type="GO" id="GO:0016779">
    <property type="term" value="F:nucleotidyltransferase activity"/>
    <property type="evidence" value="ECO:0007669"/>
    <property type="project" value="UniProtKB-KW"/>
</dbReference>
<evidence type="ECO:0000256" key="3">
    <source>
        <dbReference type="ARBA" id="ARBA00022679"/>
    </source>
</evidence>
<gene>
    <name evidence="6" type="ORF">M9Y10_035799</name>
</gene>
<dbReference type="EC" id="2.7.7.9" evidence="2 5"/>
<dbReference type="Pfam" id="PF01704">
    <property type="entry name" value="UDPGP"/>
    <property type="match status" value="1"/>
</dbReference>
<sequence length="471" mass="53260">MSTVKEVMEKDPEAAVAKFSKDCECLKLSKGANDKLISMFKAAFLPGASEKIEIDWSKVHPLTDEEMFPYDKLPDPANPSELLNQVIYVKLNGGLGTTMGCTCPKSLVVCHKGATFFDIVCDQLKDFNKRYNVNIPLVLMHSFYTDDLMKPVLAKLEGLEVHTFLQNRFPRIYDDTWEPVPNSPDCPNSMWNPPGHADVYHCLRDSGLLDKFIAQGKKYMMVSNIDNLGSRLDLKVLNKLITDDIPYACETVDKTPEEWKGGMPINYEGHKKLLETAQVPKDHMDDYIKIHYFHANNLWINLRQLKEALDNNTLVTDVMKNFKVFEGKKVIQLESASGSAVQSFPRAIALKVPRRRFLPVKACNELLLMRADLYIRHENSELLVNEKRTVPGLPAVSLSKEFQHVSDFDQRIPNPPSIYNLVSLNVEGDVWFGKNIVLEGKVVIKAPQGQKLVIPDGKHLKDCEITSASQL</sequence>
<dbReference type="InterPro" id="IPR002618">
    <property type="entry name" value="UDPGP_fam"/>
</dbReference>
<proteinExistence type="inferred from homology"/>
<evidence type="ECO:0000256" key="2">
    <source>
        <dbReference type="ARBA" id="ARBA00012415"/>
    </source>
</evidence>
<reference evidence="6 7" key="1">
    <citation type="submission" date="2024-04" db="EMBL/GenBank/DDBJ databases">
        <title>Tritrichomonas musculus Genome.</title>
        <authorList>
            <person name="Alves-Ferreira E."/>
            <person name="Grigg M."/>
            <person name="Lorenzi H."/>
            <person name="Galac M."/>
        </authorList>
    </citation>
    <scope>NUCLEOTIDE SEQUENCE [LARGE SCALE GENOMIC DNA]</scope>
    <source>
        <strain evidence="6 7">EAF2021</strain>
    </source>
</reference>
<dbReference type="PANTHER" id="PTHR43511">
    <property type="match status" value="1"/>
</dbReference>
<keyword evidence="7" id="KW-1185">Reference proteome</keyword>
<evidence type="ECO:0000256" key="1">
    <source>
        <dbReference type="ARBA" id="ARBA00010401"/>
    </source>
</evidence>
<dbReference type="InterPro" id="IPR029044">
    <property type="entry name" value="Nucleotide-diphossugar_trans"/>
</dbReference>
<evidence type="ECO:0000256" key="5">
    <source>
        <dbReference type="PIRNR" id="PIRNR000806"/>
    </source>
</evidence>